<reference evidence="2 3" key="1">
    <citation type="submission" date="2024-04" db="EMBL/GenBank/DDBJ databases">
        <authorList>
            <person name="Fracassetti M."/>
        </authorList>
    </citation>
    <scope>NUCLEOTIDE SEQUENCE [LARGE SCALE GENOMIC DNA]</scope>
</reference>
<proteinExistence type="predicted"/>
<sequence length="218" mass="22818">MKPAAAFLPALILLSTLASAASPPPPVLDARGHPVHSGTLYNILPAAADAAHHGGGLTLDVIANHSYAACKLGVFQDGNPSSPGLPVKIFLAGGEEVRGPSSVPTATEVNIQFAASSTCARSTVWKIGRFDRDAKTWFVVDGGERASTPDLRSPAQSLFKIVKVAVVGEGKNHQVLFKIVFCPSAACKDVGIFVDGKTGYRRLALVDHGPLLVQFKKA</sequence>
<dbReference type="InterPro" id="IPR011065">
    <property type="entry name" value="Kunitz_inhibitor_STI-like_sf"/>
</dbReference>
<gene>
    <name evidence="2" type="ORF">LTRI10_LOCUS9494</name>
</gene>
<organism evidence="2 3">
    <name type="scientific">Linum trigynum</name>
    <dbReference type="NCBI Taxonomy" id="586398"/>
    <lineage>
        <taxon>Eukaryota</taxon>
        <taxon>Viridiplantae</taxon>
        <taxon>Streptophyta</taxon>
        <taxon>Embryophyta</taxon>
        <taxon>Tracheophyta</taxon>
        <taxon>Spermatophyta</taxon>
        <taxon>Magnoliopsida</taxon>
        <taxon>eudicotyledons</taxon>
        <taxon>Gunneridae</taxon>
        <taxon>Pentapetalae</taxon>
        <taxon>rosids</taxon>
        <taxon>fabids</taxon>
        <taxon>Malpighiales</taxon>
        <taxon>Linaceae</taxon>
        <taxon>Linum</taxon>
    </lineage>
</organism>
<dbReference type="InterPro" id="IPR002160">
    <property type="entry name" value="Prot_inh_Kunz-lg"/>
</dbReference>
<dbReference type="Proteomes" id="UP001497516">
    <property type="component" value="Chromosome 10"/>
</dbReference>
<evidence type="ECO:0000256" key="1">
    <source>
        <dbReference type="SAM" id="SignalP"/>
    </source>
</evidence>
<dbReference type="PANTHER" id="PTHR33107:SF5">
    <property type="entry name" value="KUNITZ TRYPSIN INHIBITOR 5"/>
    <property type="match status" value="1"/>
</dbReference>
<dbReference type="EMBL" id="OZ034814">
    <property type="protein sequence ID" value="CAL1362521.1"/>
    <property type="molecule type" value="Genomic_DNA"/>
</dbReference>
<dbReference type="GO" id="GO:0004866">
    <property type="term" value="F:endopeptidase inhibitor activity"/>
    <property type="evidence" value="ECO:0007669"/>
    <property type="project" value="InterPro"/>
</dbReference>
<name>A0AAV2D173_9ROSI</name>
<dbReference type="Gene3D" id="2.80.10.50">
    <property type="match status" value="1"/>
</dbReference>
<keyword evidence="3" id="KW-1185">Reference proteome</keyword>
<accession>A0AAV2D173</accession>
<protein>
    <submittedName>
        <fullName evidence="2">Uncharacterized protein</fullName>
    </submittedName>
</protein>
<dbReference type="SMART" id="SM00452">
    <property type="entry name" value="STI"/>
    <property type="match status" value="1"/>
</dbReference>
<dbReference type="SUPFAM" id="SSF50386">
    <property type="entry name" value="STI-like"/>
    <property type="match status" value="1"/>
</dbReference>
<feature type="signal peptide" evidence="1">
    <location>
        <begin position="1"/>
        <end position="20"/>
    </location>
</feature>
<dbReference type="PANTHER" id="PTHR33107">
    <property type="entry name" value="KUNITZ TRYPSIN INHIBITOR 2"/>
    <property type="match status" value="1"/>
</dbReference>
<evidence type="ECO:0000313" key="3">
    <source>
        <dbReference type="Proteomes" id="UP001497516"/>
    </source>
</evidence>
<feature type="chain" id="PRO_5043707574" evidence="1">
    <location>
        <begin position="21"/>
        <end position="218"/>
    </location>
</feature>
<evidence type="ECO:0000313" key="2">
    <source>
        <dbReference type="EMBL" id="CAL1362521.1"/>
    </source>
</evidence>
<dbReference type="AlphaFoldDB" id="A0AAV2D173"/>
<dbReference type="PRINTS" id="PR00291">
    <property type="entry name" value="KUNITZINHBTR"/>
</dbReference>
<keyword evidence="1" id="KW-0732">Signal</keyword>
<dbReference type="Pfam" id="PF00197">
    <property type="entry name" value="Kunitz_legume"/>
    <property type="match status" value="1"/>
</dbReference>